<feature type="active site" evidence="5 6">
    <location>
        <position position="197"/>
    </location>
</feature>
<dbReference type="GO" id="GO:0005737">
    <property type="term" value="C:cytoplasm"/>
    <property type="evidence" value="ECO:0007669"/>
    <property type="project" value="UniProtKB-SubCell"/>
</dbReference>
<comment type="subcellular location">
    <subcellularLocation>
        <location evidence="5">Cytoplasm</location>
    </subcellularLocation>
</comment>
<reference evidence="11" key="1">
    <citation type="submission" date="2016-10" db="EMBL/GenBank/DDBJ databases">
        <authorList>
            <person name="Varghese N."/>
            <person name="Submissions S."/>
        </authorList>
    </citation>
    <scope>NUCLEOTIDE SEQUENCE [LARGE SCALE GENOMIC DNA]</scope>
    <source>
        <strain evidence="11">DSM 24767</strain>
    </source>
</reference>
<dbReference type="OrthoDB" id="2857at2157"/>
<dbReference type="EC" id="3.1.1.61" evidence="5"/>
<organism evidence="10 11">
    <name type="scientific">Natronobacterium texcoconense</name>
    <dbReference type="NCBI Taxonomy" id="1095778"/>
    <lineage>
        <taxon>Archaea</taxon>
        <taxon>Methanobacteriati</taxon>
        <taxon>Methanobacteriota</taxon>
        <taxon>Stenosarchaea group</taxon>
        <taxon>Halobacteria</taxon>
        <taxon>Halobacteriales</taxon>
        <taxon>Natrialbaceae</taxon>
        <taxon>Natronobacterium</taxon>
    </lineage>
</organism>
<evidence type="ECO:0000256" key="4">
    <source>
        <dbReference type="ARBA" id="ARBA00048267"/>
    </source>
</evidence>
<comment type="catalytic activity">
    <reaction evidence="5">
        <text>L-glutaminyl-[protein] + H2O = L-glutamyl-[protein] + NH4(+)</text>
        <dbReference type="Rhea" id="RHEA:16441"/>
        <dbReference type="Rhea" id="RHEA-COMP:10207"/>
        <dbReference type="Rhea" id="RHEA-COMP:10208"/>
        <dbReference type="ChEBI" id="CHEBI:15377"/>
        <dbReference type="ChEBI" id="CHEBI:28938"/>
        <dbReference type="ChEBI" id="CHEBI:29973"/>
        <dbReference type="ChEBI" id="CHEBI:30011"/>
        <dbReference type="EC" id="3.5.1.44"/>
    </reaction>
</comment>
<dbReference type="EC" id="3.5.1.44" evidence="5"/>
<dbReference type="PROSITE" id="PS50122">
    <property type="entry name" value="CHEB"/>
    <property type="match status" value="1"/>
</dbReference>
<evidence type="ECO:0000313" key="11">
    <source>
        <dbReference type="Proteomes" id="UP000198848"/>
    </source>
</evidence>
<evidence type="ECO:0000313" key="10">
    <source>
        <dbReference type="EMBL" id="SDR38257.1"/>
    </source>
</evidence>
<accession>A0A1H1IKJ0</accession>
<gene>
    <name evidence="5" type="primary">cheB</name>
    <name evidence="10" type="ORF">SAMN04489842_3581</name>
</gene>
<feature type="active site" evidence="5 6">
    <location>
        <position position="294"/>
    </location>
</feature>
<name>A0A1H1IKJ0_NATTX</name>
<comment type="PTM">
    <text evidence="5">Phosphorylated by CheA. Phosphorylation of the N-terminal regulatory domain activates the methylesterase activity.</text>
</comment>
<keyword evidence="5 7" id="KW-0597">Phosphoprotein</keyword>
<evidence type="ECO:0000259" key="8">
    <source>
        <dbReference type="PROSITE" id="PS50110"/>
    </source>
</evidence>
<comment type="function">
    <text evidence="5">Involved in chemotaxis. Part of a chemotaxis signal transduction system that modulates chemotaxis in response to various stimuli. Catalyzes the demethylation of specific methylglutamate residues introduced into the chemoreceptors (methyl-accepting chemotaxis proteins or MCP) by CheR. Also mediates the irreversible deamidation of specific glutamine residues to glutamic acid.</text>
</comment>
<dbReference type="SUPFAM" id="SSF52738">
    <property type="entry name" value="Methylesterase CheB, C-terminal domain"/>
    <property type="match status" value="1"/>
</dbReference>
<dbReference type="GO" id="GO:0050568">
    <property type="term" value="F:protein-glutamine glutaminase activity"/>
    <property type="evidence" value="ECO:0007669"/>
    <property type="project" value="UniProtKB-UniRule"/>
</dbReference>
<dbReference type="GO" id="GO:0000156">
    <property type="term" value="F:phosphorelay response regulator activity"/>
    <property type="evidence" value="ECO:0007669"/>
    <property type="project" value="InterPro"/>
</dbReference>
<dbReference type="AlphaFoldDB" id="A0A1H1IKJ0"/>
<keyword evidence="3 5" id="KW-0378">Hydrolase</keyword>
<dbReference type="NCBIfam" id="NF001965">
    <property type="entry name" value="PRK00742.1"/>
    <property type="match status" value="1"/>
</dbReference>
<dbReference type="GO" id="GO:0008984">
    <property type="term" value="F:protein-glutamate methylesterase activity"/>
    <property type="evidence" value="ECO:0007669"/>
    <property type="project" value="UniProtKB-UniRule"/>
</dbReference>
<feature type="domain" description="Response regulatory" evidence="8">
    <location>
        <begin position="3"/>
        <end position="119"/>
    </location>
</feature>
<dbReference type="HAMAP" id="MF_00099">
    <property type="entry name" value="CheB_chemtxs"/>
    <property type="match status" value="1"/>
</dbReference>
<evidence type="ECO:0000256" key="5">
    <source>
        <dbReference type="HAMAP-Rule" id="MF_00099"/>
    </source>
</evidence>
<evidence type="ECO:0000256" key="7">
    <source>
        <dbReference type="PROSITE-ProRule" id="PRU00169"/>
    </source>
</evidence>
<dbReference type="InterPro" id="IPR035909">
    <property type="entry name" value="CheB_C"/>
</dbReference>
<dbReference type="PROSITE" id="PS50110">
    <property type="entry name" value="RESPONSE_REGULATORY"/>
    <property type="match status" value="1"/>
</dbReference>
<dbReference type="GO" id="GO:0006935">
    <property type="term" value="P:chemotaxis"/>
    <property type="evidence" value="ECO:0007669"/>
    <property type="project" value="UniProtKB-UniRule"/>
</dbReference>
<comment type="catalytic activity">
    <reaction evidence="4 5">
        <text>[protein]-L-glutamate 5-O-methyl ester + H2O = L-glutamyl-[protein] + methanol + H(+)</text>
        <dbReference type="Rhea" id="RHEA:23236"/>
        <dbReference type="Rhea" id="RHEA-COMP:10208"/>
        <dbReference type="Rhea" id="RHEA-COMP:10311"/>
        <dbReference type="ChEBI" id="CHEBI:15377"/>
        <dbReference type="ChEBI" id="CHEBI:15378"/>
        <dbReference type="ChEBI" id="CHEBI:17790"/>
        <dbReference type="ChEBI" id="CHEBI:29973"/>
        <dbReference type="ChEBI" id="CHEBI:82795"/>
        <dbReference type="EC" id="3.1.1.61"/>
    </reaction>
</comment>
<dbReference type="Pfam" id="PF00072">
    <property type="entry name" value="Response_reg"/>
    <property type="match status" value="1"/>
</dbReference>
<dbReference type="RefSeq" id="WP_090384835.1">
    <property type="nucleotide sequence ID" value="NZ_FNLC01000005.1"/>
</dbReference>
<dbReference type="SUPFAM" id="SSF52172">
    <property type="entry name" value="CheY-like"/>
    <property type="match status" value="1"/>
</dbReference>
<dbReference type="PIRSF" id="PIRSF000876">
    <property type="entry name" value="RR_chemtxs_CheB"/>
    <property type="match status" value="1"/>
</dbReference>
<dbReference type="CDD" id="cd17541">
    <property type="entry name" value="REC_CheB-like"/>
    <property type="match status" value="1"/>
</dbReference>
<evidence type="ECO:0000256" key="6">
    <source>
        <dbReference type="PROSITE-ProRule" id="PRU00050"/>
    </source>
</evidence>
<evidence type="ECO:0000259" key="9">
    <source>
        <dbReference type="PROSITE" id="PS50122"/>
    </source>
</evidence>
<comment type="similarity">
    <text evidence="5">Belongs to the CheB family.</text>
</comment>
<comment type="domain">
    <text evidence="5">Contains a C-terminal catalytic domain, and an N-terminal region which modulates catalytic activity.</text>
</comment>
<dbReference type="InterPro" id="IPR000673">
    <property type="entry name" value="Sig_transdc_resp-reg_Me-estase"/>
</dbReference>
<dbReference type="EMBL" id="FNLC01000005">
    <property type="protein sequence ID" value="SDR38257.1"/>
    <property type="molecule type" value="Genomic_DNA"/>
</dbReference>
<protein>
    <recommendedName>
        <fullName evidence="5">Protein-glutamate methylesterase/protein-glutamine glutaminase</fullName>
        <ecNumber evidence="5">3.1.1.61</ecNumber>
        <ecNumber evidence="5">3.5.1.44</ecNumber>
    </recommendedName>
</protein>
<dbReference type="Gene3D" id="3.40.50.2300">
    <property type="match status" value="1"/>
</dbReference>
<dbReference type="CDD" id="cd16432">
    <property type="entry name" value="CheB_Rec"/>
    <property type="match status" value="1"/>
</dbReference>
<feature type="modified residue" description="4-aspartylphosphate" evidence="5 7">
    <location>
        <position position="53"/>
    </location>
</feature>
<dbReference type="InterPro" id="IPR011006">
    <property type="entry name" value="CheY-like_superfamily"/>
</dbReference>
<evidence type="ECO:0000256" key="1">
    <source>
        <dbReference type="ARBA" id="ARBA00022490"/>
    </source>
</evidence>
<keyword evidence="1 5" id="KW-0963">Cytoplasm</keyword>
<dbReference type="Gene3D" id="3.40.50.180">
    <property type="entry name" value="Methylesterase CheB, C-terminal domain"/>
    <property type="match status" value="1"/>
</dbReference>
<dbReference type="PANTHER" id="PTHR42872:SF6">
    <property type="entry name" value="PROTEIN-GLUTAMATE METHYLESTERASE_PROTEIN-GLUTAMINE GLUTAMINASE"/>
    <property type="match status" value="1"/>
</dbReference>
<dbReference type="InterPro" id="IPR008248">
    <property type="entry name" value="CheB-like"/>
</dbReference>
<keyword evidence="11" id="KW-1185">Reference proteome</keyword>
<dbReference type="Pfam" id="PF01339">
    <property type="entry name" value="CheB_methylest"/>
    <property type="match status" value="1"/>
</dbReference>
<dbReference type="STRING" id="1095778.SAMN04489842_3581"/>
<evidence type="ECO:0000256" key="2">
    <source>
        <dbReference type="ARBA" id="ARBA00022500"/>
    </source>
</evidence>
<proteinExistence type="inferred from homology"/>
<sequence length="354" mass="37529">MVRAVIADDSAVMRETLGKILEDGGLDVVGRAKNGTEAVEMITDLEPDVATVDIQMPGLTGHEVIEQVMAERPTPMLVISSQTTKNAEATFEALEAGAVDFIAKPSGDNSVPIWSKQDEIVEQVRAVAKADVSGSTDAGDARPTRDELSTVDVDAAEAFPRQPTLIIGASTGGPRVVERVLSELPERAGLRILIVQHMADHYTERFAERLDKRTDYDIREASGRDTIGAGEGVLAKGGYHLAVSSFSDGKLSVKHDDGPKRHNVKPAIDVTMETAAKKVTGNLAGVIMTGMGADGADGLAEIKAAGGKAIVQDEETSRVYGMPKVAAEQVDVDMVLPEDRIAEGVVNAFQGWSS</sequence>
<dbReference type="InterPro" id="IPR001789">
    <property type="entry name" value="Sig_transdc_resp-reg_receiver"/>
</dbReference>
<dbReference type="Proteomes" id="UP000198848">
    <property type="component" value="Unassembled WGS sequence"/>
</dbReference>
<evidence type="ECO:0000256" key="3">
    <source>
        <dbReference type="ARBA" id="ARBA00022801"/>
    </source>
</evidence>
<dbReference type="PANTHER" id="PTHR42872">
    <property type="entry name" value="PROTEIN-GLUTAMATE METHYLESTERASE/PROTEIN-GLUTAMINE GLUTAMINASE"/>
    <property type="match status" value="1"/>
</dbReference>
<keyword evidence="2 5" id="KW-0145">Chemotaxis</keyword>
<dbReference type="SMART" id="SM00448">
    <property type="entry name" value="REC"/>
    <property type="match status" value="1"/>
</dbReference>
<feature type="active site" evidence="5 6">
    <location>
        <position position="170"/>
    </location>
</feature>
<feature type="domain" description="CheB-type methylesterase" evidence="9">
    <location>
        <begin position="158"/>
        <end position="346"/>
    </location>
</feature>